<comment type="caution">
    <text evidence="1">The sequence shown here is derived from an EMBL/GenBank/DDBJ whole genome shotgun (WGS) entry which is preliminary data.</text>
</comment>
<reference evidence="1 2" key="1">
    <citation type="submission" date="2022-05" db="EMBL/GenBank/DDBJ databases">
        <authorList>
            <consortium name="Genoscope - CEA"/>
            <person name="William W."/>
        </authorList>
    </citation>
    <scope>NUCLEOTIDE SEQUENCE [LARGE SCALE GENOMIC DNA]</scope>
</reference>
<gene>
    <name evidence="1" type="ORF">PEVE_00043912</name>
</gene>
<organism evidence="1 2">
    <name type="scientific">Porites evermanni</name>
    <dbReference type="NCBI Taxonomy" id="104178"/>
    <lineage>
        <taxon>Eukaryota</taxon>
        <taxon>Metazoa</taxon>
        <taxon>Cnidaria</taxon>
        <taxon>Anthozoa</taxon>
        <taxon>Hexacorallia</taxon>
        <taxon>Scleractinia</taxon>
        <taxon>Fungiina</taxon>
        <taxon>Poritidae</taxon>
        <taxon>Porites</taxon>
    </lineage>
</organism>
<dbReference type="Proteomes" id="UP001159427">
    <property type="component" value="Unassembled WGS sequence"/>
</dbReference>
<accession>A0ABN8LQ52</accession>
<dbReference type="EMBL" id="CALNXI010000091">
    <property type="protein sequence ID" value="CAH3018587.1"/>
    <property type="molecule type" value="Genomic_DNA"/>
</dbReference>
<evidence type="ECO:0000313" key="1">
    <source>
        <dbReference type="EMBL" id="CAH3018587.1"/>
    </source>
</evidence>
<keyword evidence="2" id="KW-1185">Reference proteome</keyword>
<protein>
    <submittedName>
        <fullName evidence="1">Uncharacterized protein</fullName>
    </submittedName>
</protein>
<evidence type="ECO:0000313" key="2">
    <source>
        <dbReference type="Proteomes" id="UP001159427"/>
    </source>
</evidence>
<name>A0ABN8LQ52_9CNID</name>
<sequence>MKKKGARKYKSYRLFVLGAVNRGMLKNKNKCSENWNQESHSLALDSALISYYAFERFDLWLANASFHTGRGQGCTSAGYVIYLAFKYQKTHVS</sequence>
<proteinExistence type="predicted"/>